<evidence type="ECO:0000313" key="5">
    <source>
        <dbReference type="Proteomes" id="UP000015453"/>
    </source>
</evidence>
<keyword evidence="3" id="KW-0472">Membrane</keyword>
<dbReference type="OrthoDB" id="1699231at2759"/>
<keyword evidence="3" id="KW-1133">Transmembrane helix</keyword>
<comment type="caution">
    <text evidence="4">The sequence shown here is derived from an EMBL/GenBank/DDBJ whole genome shotgun (WGS) entry which is preliminary data.</text>
</comment>
<dbReference type="GO" id="GO:0015369">
    <property type="term" value="F:calcium:proton antiporter activity"/>
    <property type="evidence" value="ECO:0007669"/>
    <property type="project" value="TreeGrafter"/>
</dbReference>
<dbReference type="EMBL" id="AUSU01009068">
    <property type="protein sequence ID" value="EPS58590.1"/>
    <property type="molecule type" value="Genomic_DNA"/>
</dbReference>
<gene>
    <name evidence="4" type="ORF">M569_16223</name>
</gene>
<evidence type="ECO:0008006" key="6">
    <source>
        <dbReference type="Google" id="ProtNLM"/>
    </source>
</evidence>
<evidence type="ECO:0000256" key="1">
    <source>
        <dbReference type="ARBA" id="ARBA00022449"/>
    </source>
</evidence>
<dbReference type="PANTHER" id="PTHR31503">
    <property type="entry name" value="VACUOLAR CALCIUM ION TRANSPORTER"/>
    <property type="match status" value="1"/>
</dbReference>
<feature type="transmembrane region" description="Helical" evidence="3">
    <location>
        <begin position="31"/>
        <end position="50"/>
    </location>
</feature>
<dbReference type="GO" id="GO:0009705">
    <property type="term" value="C:plant-type vacuole membrane"/>
    <property type="evidence" value="ECO:0007669"/>
    <property type="project" value="TreeGrafter"/>
</dbReference>
<protein>
    <recommendedName>
        <fullName evidence="6">Sodium/calcium exchanger membrane region domain-containing protein</fullName>
    </recommendedName>
</protein>
<organism evidence="4 5">
    <name type="scientific">Genlisea aurea</name>
    <dbReference type="NCBI Taxonomy" id="192259"/>
    <lineage>
        <taxon>Eukaryota</taxon>
        <taxon>Viridiplantae</taxon>
        <taxon>Streptophyta</taxon>
        <taxon>Embryophyta</taxon>
        <taxon>Tracheophyta</taxon>
        <taxon>Spermatophyta</taxon>
        <taxon>Magnoliopsida</taxon>
        <taxon>eudicotyledons</taxon>
        <taxon>Gunneridae</taxon>
        <taxon>Pentapetalae</taxon>
        <taxon>asterids</taxon>
        <taxon>lamiids</taxon>
        <taxon>Lamiales</taxon>
        <taxon>Lentibulariaceae</taxon>
        <taxon>Genlisea</taxon>
    </lineage>
</organism>
<feature type="transmembrane region" description="Helical" evidence="3">
    <location>
        <begin position="6"/>
        <end position="24"/>
    </location>
</feature>
<keyword evidence="1" id="KW-0050">Antiport</keyword>
<reference evidence="4 5" key="1">
    <citation type="journal article" date="2013" name="BMC Genomics">
        <title>The miniature genome of a carnivorous plant Genlisea aurea contains a low number of genes and short non-coding sequences.</title>
        <authorList>
            <person name="Leushkin E.V."/>
            <person name="Sutormin R.A."/>
            <person name="Nabieva E.R."/>
            <person name="Penin A.A."/>
            <person name="Kondrashov A.S."/>
            <person name="Logacheva M.D."/>
        </authorList>
    </citation>
    <scope>NUCLEOTIDE SEQUENCE [LARGE SCALE GENOMIC DNA]</scope>
</reference>
<keyword evidence="5" id="KW-1185">Reference proteome</keyword>
<dbReference type="AlphaFoldDB" id="S8BVG7"/>
<evidence type="ECO:0000256" key="3">
    <source>
        <dbReference type="SAM" id="Phobius"/>
    </source>
</evidence>
<dbReference type="InterPro" id="IPR004713">
    <property type="entry name" value="CaH_exchang"/>
</dbReference>
<dbReference type="Proteomes" id="UP000015453">
    <property type="component" value="Unassembled WGS sequence"/>
</dbReference>
<keyword evidence="1" id="KW-0813">Transport</keyword>
<dbReference type="PANTHER" id="PTHR31503:SF1">
    <property type="entry name" value="VACUOLAR CATION_PROTON EXCHANGER 3"/>
    <property type="match status" value="1"/>
</dbReference>
<accession>S8BVG7</accession>
<evidence type="ECO:0000313" key="4">
    <source>
        <dbReference type="EMBL" id="EPS58590.1"/>
    </source>
</evidence>
<evidence type="ECO:0000256" key="2">
    <source>
        <dbReference type="ARBA" id="ARBA00023065"/>
    </source>
</evidence>
<keyword evidence="2" id="KW-0406">Ion transport</keyword>
<keyword evidence="3" id="KW-0812">Transmembrane</keyword>
<name>S8BVG7_9LAMI</name>
<sequence>MDLVFSPVETTALAFAILVTALTLQGGTSHYIKGLVLLLCYVAIGASFFLQTTDG</sequence>
<dbReference type="GO" id="GO:0006874">
    <property type="term" value="P:intracellular calcium ion homeostasis"/>
    <property type="evidence" value="ECO:0007669"/>
    <property type="project" value="TreeGrafter"/>
</dbReference>
<proteinExistence type="predicted"/>